<keyword evidence="13" id="KW-1278">Translocase</keyword>
<dbReference type="Proteomes" id="UP000545037">
    <property type="component" value="Unassembled WGS sequence"/>
</dbReference>
<dbReference type="GO" id="GO:0016887">
    <property type="term" value="F:ATP hydrolysis activity"/>
    <property type="evidence" value="ECO:0007669"/>
    <property type="project" value="TreeGrafter"/>
</dbReference>
<comment type="subcellular location">
    <subcellularLocation>
        <location evidence="3 16">Cell inner membrane</location>
    </subcellularLocation>
</comment>
<dbReference type="GO" id="GO:0015628">
    <property type="term" value="P:protein secretion by the type II secretion system"/>
    <property type="evidence" value="ECO:0007669"/>
    <property type="project" value="UniProtKB-UniRule"/>
</dbReference>
<dbReference type="SUPFAM" id="SSF160246">
    <property type="entry name" value="EspE N-terminal domain-like"/>
    <property type="match status" value="1"/>
</dbReference>
<evidence type="ECO:0000256" key="15">
    <source>
        <dbReference type="ARBA" id="ARBA00034006"/>
    </source>
</evidence>
<keyword evidence="12 16" id="KW-0653">Protein transport</keyword>
<keyword evidence="5 16" id="KW-0813">Transport</keyword>
<reference evidence="18 19" key="1">
    <citation type="submission" date="2020-08" db="EMBL/GenBank/DDBJ databases">
        <title>Genomic Encyclopedia of Type Strains, Phase IV (KMG-IV): sequencing the most valuable type-strain genomes for metagenomic binning, comparative biology and taxonomic classification.</title>
        <authorList>
            <person name="Goeker M."/>
        </authorList>
    </citation>
    <scope>NUCLEOTIDE SEQUENCE [LARGE SCALE GENOMIC DNA]</scope>
    <source>
        <strain evidence="18 19">DSM 4737</strain>
    </source>
</reference>
<accession>A0A7W9CKE4</accession>
<dbReference type="PROSITE" id="PS00662">
    <property type="entry name" value="T2SP_E"/>
    <property type="match status" value="1"/>
</dbReference>
<dbReference type="Gene3D" id="3.30.450.90">
    <property type="match status" value="1"/>
</dbReference>
<evidence type="ECO:0000256" key="2">
    <source>
        <dbReference type="ARBA" id="ARBA00003288"/>
    </source>
</evidence>
<dbReference type="GO" id="GO:0015627">
    <property type="term" value="C:type II protein secretion system complex"/>
    <property type="evidence" value="ECO:0007669"/>
    <property type="project" value="UniProtKB-UniRule"/>
</dbReference>
<dbReference type="InterPro" id="IPR013369">
    <property type="entry name" value="T2SS_GspE"/>
</dbReference>
<dbReference type="CDD" id="cd01129">
    <property type="entry name" value="PulE-GspE-like"/>
    <property type="match status" value="1"/>
</dbReference>
<dbReference type="GO" id="GO:0005524">
    <property type="term" value="F:ATP binding"/>
    <property type="evidence" value="ECO:0007669"/>
    <property type="project" value="UniProtKB-UniRule"/>
</dbReference>
<dbReference type="InterPro" id="IPR001482">
    <property type="entry name" value="T2SS/T4SS_dom"/>
</dbReference>
<dbReference type="FunFam" id="3.30.450.90:FF:000001">
    <property type="entry name" value="Type II secretion system ATPase GspE"/>
    <property type="match status" value="1"/>
</dbReference>
<evidence type="ECO:0000256" key="4">
    <source>
        <dbReference type="ARBA" id="ARBA00006611"/>
    </source>
</evidence>
<proteinExistence type="inferred from homology"/>
<dbReference type="InterPro" id="IPR003593">
    <property type="entry name" value="AAA+_ATPase"/>
</dbReference>
<evidence type="ECO:0000256" key="13">
    <source>
        <dbReference type="ARBA" id="ARBA00022967"/>
    </source>
</evidence>
<sequence>MSLIEEAPPVLATGVLGYGFARRRGAMILRPANGQGGEAPVCLHRRSATLETLLEVRRVHGGDIAFEAVDDDRFDAILRDQTGGEAAPAADFAASDDDLAALAEDAAAVDDLLDSRDDAPVVRLINALLLQAIRDGASDIHIEAEEKRLVVRFRIDGVLREVLEPARALAPLLVSRIKVMARLDIAEKRVPHDGRVTLRIGGLDVDVRVSTIPSQHGERVVLRLLDRGSTSLDLAQLGMSARDLETFERLIARPHGIILVTGPTGSGKTTTLYSVLTRLNDRRRNIMTVEDPIEYALDGIGQMQVNARIDLTFARGLRAILRQDPDVIMVGEIRDHETAEVAVRASMTGHLMLSTLHTNTAVGSVTRLIDMGVERYLLAPMLTGLAAQRLVRRLCPSCKAEGAATDFESEMTGGAVPVGARIWRPVGCADCRGEGYRGRTGVYEVIEIDQALQKAIHDGMSEGDLVRLARSRGPGLLEDGALKAMMGETSVQEVARVVREDS</sequence>
<dbReference type="InterPro" id="IPR037257">
    <property type="entry name" value="T2SS_E_N_sf"/>
</dbReference>
<dbReference type="GO" id="GO:0008564">
    <property type="term" value="F:protein-exporting ATPase activity"/>
    <property type="evidence" value="ECO:0007669"/>
    <property type="project" value="UniProtKB-EC"/>
</dbReference>
<dbReference type="Gene3D" id="3.30.300.160">
    <property type="entry name" value="Type II secretion system, protein E, N-terminal domain"/>
    <property type="match status" value="1"/>
</dbReference>
<comment type="caution">
    <text evidence="18">The sequence shown here is derived from an EMBL/GenBank/DDBJ whole genome shotgun (WGS) entry which is preliminary data.</text>
</comment>
<gene>
    <name evidence="18" type="ORF">GGR13_002802</name>
</gene>
<dbReference type="RefSeq" id="WP_183214185.1">
    <property type="nucleotide sequence ID" value="NZ_JACHOR010000005.1"/>
</dbReference>
<evidence type="ECO:0000256" key="16">
    <source>
        <dbReference type="RuleBase" id="RU366070"/>
    </source>
</evidence>
<evidence type="ECO:0000256" key="11">
    <source>
        <dbReference type="ARBA" id="ARBA00022840"/>
    </source>
</evidence>
<comment type="catalytic activity">
    <reaction evidence="15">
        <text>ATP + H2O + cellular proteinSide 1 = ADP + phosphate + cellular proteinSide 2.</text>
        <dbReference type="EC" id="7.4.2.8"/>
    </reaction>
</comment>
<dbReference type="SUPFAM" id="SSF52540">
    <property type="entry name" value="P-loop containing nucleoside triphosphate hydrolases"/>
    <property type="match status" value="1"/>
</dbReference>
<dbReference type="Pfam" id="PF22341">
    <property type="entry name" value="GSPE_N1E"/>
    <property type="match status" value="1"/>
</dbReference>
<feature type="domain" description="Bacterial type II secretion system protein E" evidence="17">
    <location>
        <begin position="321"/>
        <end position="335"/>
    </location>
</feature>
<organism evidence="18 19">
    <name type="scientific">Brevundimonas variabilis</name>
    <dbReference type="NCBI Taxonomy" id="74312"/>
    <lineage>
        <taxon>Bacteria</taxon>
        <taxon>Pseudomonadati</taxon>
        <taxon>Pseudomonadota</taxon>
        <taxon>Alphaproteobacteria</taxon>
        <taxon>Caulobacterales</taxon>
        <taxon>Caulobacteraceae</taxon>
        <taxon>Brevundimonas</taxon>
    </lineage>
</organism>
<dbReference type="SMART" id="SM00382">
    <property type="entry name" value="AAA"/>
    <property type="match status" value="1"/>
</dbReference>
<evidence type="ECO:0000256" key="7">
    <source>
        <dbReference type="ARBA" id="ARBA00022519"/>
    </source>
</evidence>
<keyword evidence="9 16" id="KW-0547">Nucleotide-binding</keyword>
<evidence type="ECO:0000256" key="3">
    <source>
        <dbReference type="ARBA" id="ARBA00004533"/>
    </source>
</evidence>
<evidence type="ECO:0000313" key="18">
    <source>
        <dbReference type="EMBL" id="MBB5747181.1"/>
    </source>
</evidence>
<keyword evidence="6" id="KW-1003">Cell membrane</keyword>
<evidence type="ECO:0000259" key="17">
    <source>
        <dbReference type="PROSITE" id="PS00662"/>
    </source>
</evidence>
<dbReference type="AlphaFoldDB" id="A0A7W9CKE4"/>
<name>A0A7W9CKE4_9CAUL</name>
<evidence type="ECO:0000256" key="14">
    <source>
        <dbReference type="ARBA" id="ARBA00023136"/>
    </source>
</evidence>
<evidence type="ECO:0000256" key="6">
    <source>
        <dbReference type="ARBA" id="ARBA00022475"/>
    </source>
</evidence>
<evidence type="ECO:0000256" key="1">
    <source>
        <dbReference type="ARBA" id="ARBA00001947"/>
    </source>
</evidence>
<evidence type="ECO:0000256" key="10">
    <source>
        <dbReference type="ARBA" id="ARBA00022833"/>
    </source>
</evidence>
<dbReference type="GO" id="GO:0046872">
    <property type="term" value="F:metal ion binding"/>
    <property type="evidence" value="ECO:0007669"/>
    <property type="project" value="UniProtKB-KW"/>
</dbReference>
<keyword evidence="19" id="KW-1185">Reference proteome</keyword>
<keyword evidence="8" id="KW-0479">Metal-binding</keyword>
<dbReference type="PANTHER" id="PTHR30258">
    <property type="entry name" value="TYPE II SECRETION SYSTEM PROTEIN GSPE-RELATED"/>
    <property type="match status" value="1"/>
</dbReference>
<evidence type="ECO:0000256" key="8">
    <source>
        <dbReference type="ARBA" id="ARBA00022723"/>
    </source>
</evidence>
<dbReference type="FunFam" id="3.40.50.300:FF:000398">
    <property type="entry name" value="Type IV pilus assembly ATPase PilB"/>
    <property type="match status" value="1"/>
</dbReference>
<dbReference type="InterPro" id="IPR054757">
    <property type="entry name" value="GSPE_N1E"/>
</dbReference>
<dbReference type="EMBL" id="JACHOR010000005">
    <property type="protein sequence ID" value="MBB5747181.1"/>
    <property type="molecule type" value="Genomic_DNA"/>
</dbReference>
<dbReference type="GO" id="GO:0005886">
    <property type="term" value="C:plasma membrane"/>
    <property type="evidence" value="ECO:0007669"/>
    <property type="project" value="UniProtKB-SubCell"/>
</dbReference>
<dbReference type="PANTHER" id="PTHR30258:SF27">
    <property type="entry name" value="BACTERIOPHAGE ADSORPTION PROTEIN B-RELATED"/>
    <property type="match status" value="1"/>
</dbReference>
<evidence type="ECO:0000256" key="5">
    <source>
        <dbReference type="ARBA" id="ARBA00022448"/>
    </source>
</evidence>
<dbReference type="NCBIfam" id="TIGR02533">
    <property type="entry name" value="type_II_gspE"/>
    <property type="match status" value="1"/>
</dbReference>
<keyword evidence="10" id="KW-0862">Zinc</keyword>
<dbReference type="Pfam" id="PF00437">
    <property type="entry name" value="T2SSE"/>
    <property type="match status" value="1"/>
</dbReference>
<protein>
    <recommendedName>
        <fullName evidence="16">Type II secretion system protein E</fullName>
        <shortName evidence="16">T2SS protein E</shortName>
    </recommendedName>
    <alternativeName>
        <fullName evidence="16">Type II traffic warden ATPase</fullName>
    </alternativeName>
</protein>
<keyword evidence="7" id="KW-0997">Cell inner membrane</keyword>
<keyword evidence="11 16" id="KW-0067">ATP-binding</keyword>
<comment type="function">
    <text evidence="2 16">ATPase component of the type II secretion system required for the energy-dependent secretion of extracellular factors such as proteases and toxins from the periplasm. Acts as a molecular motor to provide the energy that is required for assembly of the pseudopilus and the extrusion of substrates generated in the cytoplasm.</text>
</comment>
<dbReference type="InterPro" id="IPR027417">
    <property type="entry name" value="P-loop_NTPase"/>
</dbReference>
<dbReference type="Gene3D" id="3.40.50.300">
    <property type="entry name" value="P-loop containing nucleotide triphosphate hydrolases"/>
    <property type="match status" value="1"/>
</dbReference>
<keyword evidence="14" id="KW-0472">Membrane</keyword>
<evidence type="ECO:0000256" key="12">
    <source>
        <dbReference type="ARBA" id="ARBA00022927"/>
    </source>
</evidence>
<evidence type="ECO:0000256" key="9">
    <source>
        <dbReference type="ARBA" id="ARBA00022741"/>
    </source>
</evidence>
<comment type="cofactor">
    <cofactor evidence="1">
        <name>Zn(2+)</name>
        <dbReference type="ChEBI" id="CHEBI:29105"/>
    </cofactor>
</comment>
<evidence type="ECO:0000313" key="19">
    <source>
        <dbReference type="Proteomes" id="UP000545037"/>
    </source>
</evidence>
<comment type="similarity">
    <text evidence="4 16">Belongs to the GSP E family.</text>
</comment>